<gene>
    <name evidence="1" type="ORF">SAMN05216565_105109</name>
</gene>
<evidence type="ECO:0000313" key="1">
    <source>
        <dbReference type="EMBL" id="SDP68663.1"/>
    </source>
</evidence>
<keyword evidence="2" id="KW-1185">Reference proteome</keyword>
<evidence type="ECO:0000313" key="2">
    <source>
        <dbReference type="Proteomes" id="UP000199159"/>
    </source>
</evidence>
<dbReference type="RefSeq" id="WP_175490281.1">
    <property type="nucleotide sequence ID" value="NZ_FNJU01000005.1"/>
</dbReference>
<dbReference type="EMBL" id="FNJU01000005">
    <property type="protein sequence ID" value="SDP68663.1"/>
    <property type="molecule type" value="Genomic_DNA"/>
</dbReference>
<dbReference type="Proteomes" id="UP000199159">
    <property type="component" value="Unassembled WGS sequence"/>
</dbReference>
<reference evidence="2" key="1">
    <citation type="submission" date="2016-10" db="EMBL/GenBank/DDBJ databases">
        <authorList>
            <person name="Varghese N."/>
            <person name="Submissions S."/>
        </authorList>
    </citation>
    <scope>NUCLEOTIDE SEQUENCE [LARGE SCALE GENOMIC DNA]</scope>
    <source>
        <strain evidence="2">IBRC-M10078</strain>
    </source>
</reference>
<proteinExistence type="predicted"/>
<dbReference type="STRING" id="930152.SAMN05216565_105109"/>
<sequence>MNENQLKTLTYKKSEDTKHDFKIIEINISDTTDSLYAVVTPVKNMK</sequence>
<organism evidence="1 2">
    <name type="scientific">Litchfieldia salsa</name>
    <dbReference type="NCBI Taxonomy" id="930152"/>
    <lineage>
        <taxon>Bacteria</taxon>
        <taxon>Bacillati</taxon>
        <taxon>Bacillota</taxon>
        <taxon>Bacilli</taxon>
        <taxon>Bacillales</taxon>
        <taxon>Bacillaceae</taxon>
        <taxon>Litchfieldia</taxon>
    </lineage>
</organism>
<accession>A0A1H0URE8</accession>
<name>A0A1H0URE8_9BACI</name>
<dbReference type="AlphaFoldDB" id="A0A1H0URE8"/>
<protein>
    <submittedName>
        <fullName evidence="1">Uncharacterized protein</fullName>
    </submittedName>
</protein>